<dbReference type="Proteomes" id="UP001432027">
    <property type="component" value="Unassembled WGS sequence"/>
</dbReference>
<sequence>TRSSPSPSCCATAAGWTFWTYPPTKSPSFQMTCEQLRTLRVEENCLGKDQFGRHILECPGRDWQATVCLPIRKEETAGRERGSKCPGRDGQATVCLPIRKEETAGRERGSK</sequence>
<organism evidence="1 2">
    <name type="scientific">Pristionchus entomophagus</name>
    <dbReference type="NCBI Taxonomy" id="358040"/>
    <lineage>
        <taxon>Eukaryota</taxon>
        <taxon>Metazoa</taxon>
        <taxon>Ecdysozoa</taxon>
        <taxon>Nematoda</taxon>
        <taxon>Chromadorea</taxon>
        <taxon>Rhabditida</taxon>
        <taxon>Rhabditina</taxon>
        <taxon>Diplogasteromorpha</taxon>
        <taxon>Diplogasteroidea</taxon>
        <taxon>Neodiplogasteridae</taxon>
        <taxon>Pristionchus</taxon>
    </lineage>
</organism>
<feature type="non-terminal residue" evidence="1">
    <location>
        <position position="1"/>
    </location>
</feature>
<keyword evidence="2" id="KW-1185">Reference proteome</keyword>
<feature type="non-terminal residue" evidence="1">
    <location>
        <position position="111"/>
    </location>
</feature>
<evidence type="ECO:0000313" key="2">
    <source>
        <dbReference type="Proteomes" id="UP001432027"/>
    </source>
</evidence>
<evidence type="ECO:0000313" key="1">
    <source>
        <dbReference type="EMBL" id="GMS83135.1"/>
    </source>
</evidence>
<dbReference type="EMBL" id="BTSX01000002">
    <property type="protein sequence ID" value="GMS83135.1"/>
    <property type="molecule type" value="Genomic_DNA"/>
</dbReference>
<proteinExistence type="predicted"/>
<dbReference type="AlphaFoldDB" id="A0AAV5SJN5"/>
<protein>
    <submittedName>
        <fullName evidence="1">Uncharacterized protein</fullName>
    </submittedName>
</protein>
<reference evidence="1" key="1">
    <citation type="submission" date="2023-10" db="EMBL/GenBank/DDBJ databases">
        <title>Genome assembly of Pristionchus species.</title>
        <authorList>
            <person name="Yoshida K."/>
            <person name="Sommer R.J."/>
        </authorList>
    </citation>
    <scope>NUCLEOTIDE SEQUENCE</scope>
    <source>
        <strain evidence="1">RS0144</strain>
    </source>
</reference>
<gene>
    <name evidence="1" type="ORF">PENTCL1PPCAC_5310</name>
</gene>
<comment type="caution">
    <text evidence="1">The sequence shown here is derived from an EMBL/GenBank/DDBJ whole genome shotgun (WGS) entry which is preliminary data.</text>
</comment>
<accession>A0AAV5SJN5</accession>
<name>A0AAV5SJN5_9BILA</name>